<evidence type="ECO:0000256" key="8">
    <source>
        <dbReference type="ARBA" id="ARBA00022842"/>
    </source>
</evidence>
<reference evidence="11 12" key="1">
    <citation type="journal article" date="2015" name="Nature">
        <title>rRNA introns, odd ribosomes, and small enigmatic genomes across a large radiation of phyla.</title>
        <authorList>
            <person name="Brown C.T."/>
            <person name="Hug L.A."/>
            <person name="Thomas B.C."/>
            <person name="Sharon I."/>
            <person name="Castelle C.J."/>
            <person name="Singh A."/>
            <person name="Wilkins M.J."/>
            <person name="Williams K.H."/>
            <person name="Banfield J.F."/>
        </authorList>
    </citation>
    <scope>NUCLEOTIDE SEQUENCE [LARGE SCALE GENOMIC DNA]</scope>
</reference>
<keyword evidence="9" id="KW-0786">Thiamine pyrophosphate</keyword>
<keyword evidence="5" id="KW-0808">Transferase</keyword>
<dbReference type="SUPFAM" id="SSF52518">
    <property type="entry name" value="Thiamin diphosphate-binding fold (THDP-binding)"/>
    <property type="match status" value="1"/>
</dbReference>
<dbReference type="InterPro" id="IPR033248">
    <property type="entry name" value="Transketolase_C"/>
</dbReference>
<keyword evidence="8" id="KW-0460">Magnesium</keyword>
<dbReference type="Gene3D" id="3.40.50.970">
    <property type="match status" value="1"/>
</dbReference>
<dbReference type="AlphaFoldDB" id="A0A0G1RC86"/>
<dbReference type="InterPro" id="IPR020826">
    <property type="entry name" value="Transketolase_BS"/>
</dbReference>
<dbReference type="InterPro" id="IPR005475">
    <property type="entry name" value="Transketolase-like_Pyr-bd"/>
</dbReference>
<dbReference type="GO" id="GO:0046872">
    <property type="term" value="F:metal ion binding"/>
    <property type="evidence" value="ECO:0007669"/>
    <property type="project" value="UniProtKB-KW"/>
</dbReference>
<comment type="caution">
    <text evidence="11">The sequence shown here is derived from an EMBL/GenBank/DDBJ whole genome shotgun (WGS) entry which is preliminary data.</text>
</comment>
<keyword evidence="7" id="KW-0106">Calcium</keyword>
<comment type="cofactor">
    <cofactor evidence="2">
        <name>thiamine diphosphate</name>
        <dbReference type="ChEBI" id="CHEBI:58937"/>
    </cofactor>
</comment>
<evidence type="ECO:0000256" key="1">
    <source>
        <dbReference type="ARBA" id="ARBA00001913"/>
    </source>
</evidence>
<evidence type="ECO:0000313" key="12">
    <source>
        <dbReference type="Proteomes" id="UP000034607"/>
    </source>
</evidence>
<comment type="cofactor">
    <cofactor evidence="1">
        <name>Ca(2+)</name>
        <dbReference type="ChEBI" id="CHEBI:29108"/>
    </cofactor>
</comment>
<dbReference type="Pfam" id="PF02780">
    <property type="entry name" value="Transketolase_C"/>
    <property type="match status" value="1"/>
</dbReference>
<keyword evidence="6" id="KW-0479">Metal-binding</keyword>
<accession>A0A0G1RC86</accession>
<dbReference type="InterPro" id="IPR029061">
    <property type="entry name" value="THDP-binding"/>
</dbReference>
<dbReference type="PANTHER" id="PTHR43195:SF1">
    <property type="entry name" value="FI06132P-RELATED"/>
    <property type="match status" value="1"/>
</dbReference>
<evidence type="ECO:0000256" key="6">
    <source>
        <dbReference type="ARBA" id="ARBA00022723"/>
    </source>
</evidence>
<evidence type="ECO:0000256" key="4">
    <source>
        <dbReference type="ARBA" id="ARBA00011738"/>
    </source>
</evidence>
<dbReference type="GO" id="GO:0030976">
    <property type="term" value="F:thiamine pyrophosphate binding"/>
    <property type="evidence" value="ECO:0007669"/>
    <property type="project" value="TreeGrafter"/>
</dbReference>
<evidence type="ECO:0000256" key="5">
    <source>
        <dbReference type="ARBA" id="ARBA00022679"/>
    </source>
</evidence>
<dbReference type="Pfam" id="PF02779">
    <property type="entry name" value="Transket_pyr"/>
    <property type="match status" value="1"/>
</dbReference>
<evidence type="ECO:0000259" key="10">
    <source>
        <dbReference type="SMART" id="SM00861"/>
    </source>
</evidence>
<dbReference type="CDD" id="cd07033">
    <property type="entry name" value="TPP_PYR_DXS_TK_like"/>
    <property type="match status" value="1"/>
</dbReference>
<dbReference type="SUPFAM" id="SSF52922">
    <property type="entry name" value="TK C-terminal domain-like"/>
    <property type="match status" value="1"/>
</dbReference>
<comment type="subunit">
    <text evidence="4">Homodimer.</text>
</comment>
<evidence type="ECO:0000256" key="7">
    <source>
        <dbReference type="ARBA" id="ARBA00022837"/>
    </source>
</evidence>
<dbReference type="PROSITE" id="PS00802">
    <property type="entry name" value="TRANSKETOLASE_2"/>
    <property type="match status" value="1"/>
</dbReference>
<feature type="domain" description="Transketolase-like pyrimidine-binding" evidence="10">
    <location>
        <begin position="17"/>
        <end position="182"/>
    </location>
</feature>
<proteinExistence type="inferred from homology"/>
<evidence type="ECO:0000256" key="9">
    <source>
        <dbReference type="ARBA" id="ARBA00023052"/>
    </source>
</evidence>
<evidence type="ECO:0000256" key="2">
    <source>
        <dbReference type="ARBA" id="ARBA00001964"/>
    </source>
</evidence>
<gene>
    <name evidence="11" type="ORF">UX78_C0030G0005</name>
</gene>
<dbReference type="FunFam" id="3.40.50.970:FF:000129">
    <property type="entry name" value="Transketolase"/>
    <property type="match status" value="1"/>
</dbReference>
<dbReference type="Proteomes" id="UP000034607">
    <property type="component" value="Unassembled WGS sequence"/>
</dbReference>
<sequence length="344" mass="37034">MLNKSLSLSLFSNPELVATRDGYGQGLLELGEKDERVVVLTGDLKESTRAEGFFRKYPHRSIECGVAEQNMAGIAAGLAAAGKIPFVSSYAVFSPGRSWDQVRVSVAYSNLPVKIAGAHTGVSVGPDGATHQALEDITIMRVLPNMTVVVPCDAIETRKATVALASLTGPGYMRFAREKTPIITTADTPFEIGRAEIFWDSTLNSKFKNQNSNQIQSSNSRNQVVIIGCGPLVYESLIAAKELHEEGIGTMVVNNHTVKPMDEKTIVDAAKRCGAVVTVEEHQVMGGMGSAVSEVLAKNFPVPMEFVGMPDSFGESGEPKELLEKYGMDVASIKKAVKKVLSRK</sequence>
<organism evidence="11 12">
    <name type="scientific">Candidatus Amesbacteria bacterium GW2011_GWA2_47_11</name>
    <dbReference type="NCBI Taxonomy" id="1618357"/>
    <lineage>
        <taxon>Bacteria</taxon>
        <taxon>Candidatus Amesiibacteriota</taxon>
    </lineage>
</organism>
<name>A0A0G1RC86_9BACT</name>
<evidence type="ECO:0000313" key="11">
    <source>
        <dbReference type="EMBL" id="KKU54914.1"/>
    </source>
</evidence>
<dbReference type="SMART" id="SM00861">
    <property type="entry name" value="Transket_pyr"/>
    <property type="match status" value="1"/>
</dbReference>
<dbReference type="EMBL" id="LCNM01000030">
    <property type="protein sequence ID" value="KKU54914.1"/>
    <property type="molecule type" value="Genomic_DNA"/>
</dbReference>
<dbReference type="GO" id="GO:0004802">
    <property type="term" value="F:transketolase activity"/>
    <property type="evidence" value="ECO:0007669"/>
    <property type="project" value="TreeGrafter"/>
</dbReference>
<dbReference type="Gene3D" id="3.40.50.920">
    <property type="match status" value="1"/>
</dbReference>
<comment type="similarity">
    <text evidence="3">Belongs to the transketolase family.</text>
</comment>
<dbReference type="PANTHER" id="PTHR43195">
    <property type="entry name" value="TRANSKETOLASE"/>
    <property type="match status" value="1"/>
</dbReference>
<dbReference type="InterPro" id="IPR009014">
    <property type="entry name" value="Transketo_C/PFOR_II"/>
</dbReference>
<dbReference type="InterPro" id="IPR051424">
    <property type="entry name" value="Transketolase-like"/>
</dbReference>
<evidence type="ECO:0000256" key="3">
    <source>
        <dbReference type="ARBA" id="ARBA00007131"/>
    </source>
</evidence>
<dbReference type="PATRIC" id="fig|1618357.3.peg.1008"/>
<protein>
    <recommendedName>
        <fullName evidence="10">Transketolase-like pyrimidine-binding domain-containing protein</fullName>
    </recommendedName>
</protein>